<gene>
    <name evidence="2" type="ORF">TrLO_g9681</name>
</gene>
<dbReference type="AlphaFoldDB" id="A0A9W7KUD9"/>
<dbReference type="Proteomes" id="UP001165122">
    <property type="component" value="Unassembled WGS sequence"/>
</dbReference>
<evidence type="ECO:0000313" key="3">
    <source>
        <dbReference type="Proteomes" id="UP001165122"/>
    </source>
</evidence>
<feature type="region of interest" description="Disordered" evidence="1">
    <location>
        <begin position="226"/>
        <end position="269"/>
    </location>
</feature>
<feature type="region of interest" description="Disordered" evidence="1">
    <location>
        <begin position="282"/>
        <end position="334"/>
    </location>
</feature>
<organism evidence="2 3">
    <name type="scientific">Triparma laevis f. longispina</name>
    <dbReference type="NCBI Taxonomy" id="1714387"/>
    <lineage>
        <taxon>Eukaryota</taxon>
        <taxon>Sar</taxon>
        <taxon>Stramenopiles</taxon>
        <taxon>Ochrophyta</taxon>
        <taxon>Bolidophyceae</taxon>
        <taxon>Parmales</taxon>
        <taxon>Triparmaceae</taxon>
        <taxon>Triparma</taxon>
    </lineage>
</organism>
<proteinExistence type="predicted"/>
<accession>A0A9W7KUD9</accession>
<feature type="compositionally biased region" description="Basic residues" evidence="1">
    <location>
        <begin position="293"/>
        <end position="304"/>
    </location>
</feature>
<dbReference type="EMBL" id="BRXW01000170">
    <property type="protein sequence ID" value="GMI12002.1"/>
    <property type="molecule type" value="Genomic_DNA"/>
</dbReference>
<evidence type="ECO:0000256" key="1">
    <source>
        <dbReference type="SAM" id="MobiDB-lite"/>
    </source>
</evidence>
<feature type="compositionally biased region" description="Polar residues" evidence="1">
    <location>
        <begin position="309"/>
        <end position="321"/>
    </location>
</feature>
<keyword evidence="3" id="KW-1185">Reference proteome</keyword>
<dbReference type="OrthoDB" id="191814at2759"/>
<reference evidence="3" key="1">
    <citation type="journal article" date="2023" name="Commun. Biol.">
        <title>Genome analysis of Parmales, the sister group of diatoms, reveals the evolutionary specialization of diatoms from phago-mixotrophs to photoautotrophs.</title>
        <authorList>
            <person name="Ban H."/>
            <person name="Sato S."/>
            <person name="Yoshikawa S."/>
            <person name="Yamada K."/>
            <person name="Nakamura Y."/>
            <person name="Ichinomiya M."/>
            <person name="Sato N."/>
            <person name="Blanc-Mathieu R."/>
            <person name="Endo H."/>
            <person name="Kuwata A."/>
            <person name="Ogata H."/>
        </authorList>
    </citation>
    <scope>NUCLEOTIDE SEQUENCE [LARGE SCALE GENOMIC DNA]</scope>
    <source>
        <strain evidence="3">NIES 3700</strain>
    </source>
</reference>
<feature type="region of interest" description="Disordered" evidence="1">
    <location>
        <begin position="1"/>
        <end position="22"/>
    </location>
</feature>
<sequence>MSDVLNDPHISPLLHPPKPHHKSKLDMLLTSSLSVNKNVVLNERGFYGDKRRKESFITDDRGVGRLTKTAEIGIRSKTVPSKYKPFYGPGRSTVKLRNREIVRTEKGEVLHAREQDLNLSFDEGLHSSIDVREDPVDGVNLGWPSIGVESLVGNGREGEGARRGMCDVWGGRVDEYEKVNPSSWDVSGYPRGSILDKGGGESEIRIPRGVARSIEREGVRNARVHKMALDKRRGEAKKHGRWLQGKSTDDLDSQNNNGNGNGNGNNNNIMMLDESLYTQYNPSITSNATSNSKSKKKKKKKPNQLKKNMSTYGSLASSHLSLTGGPNGNPFRSKMSTSLGSLETTASYANTYSIMSTLSQASQNASSLIGAVAKGEKSTRLTNEQKLDCLAVFGLVLLKAPNNRPGQTTVLELGTALATTAASNPDPNLISRSQFTSVLMSHLDHVTPLNCANLFSTFDPNGRGRLNHLSFLCTLLSIHRPSMNNMMSGSYHYCRDNVKSVTVLSRCVQVVERGRGGVTLKDLKLILKGCCLKAEDRRAIDVQIDQISTVLKRPFEKFSRPVVLTEDEVLGPNGLLIRNSFVLDVFQEQLLHMQEEVSGRQAAIKRK</sequence>
<comment type="caution">
    <text evidence="2">The sequence shown here is derived from an EMBL/GenBank/DDBJ whole genome shotgun (WGS) entry which is preliminary data.</text>
</comment>
<protein>
    <submittedName>
        <fullName evidence="2">Uncharacterized protein</fullName>
    </submittedName>
</protein>
<name>A0A9W7KUD9_9STRA</name>
<evidence type="ECO:0000313" key="2">
    <source>
        <dbReference type="EMBL" id="GMI12002.1"/>
    </source>
</evidence>